<gene>
    <name evidence="2" type="ORF">MKZ38_005539</name>
</gene>
<name>A0AAD5RKJ4_9PEZI</name>
<comment type="caution">
    <text evidence="2">The sequence shown here is derived from an EMBL/GenBank/DDBJ whole genome shotgun (WGS) entry which is preliminary data.</text>
</comment>
<protein>
    <submittedName>
        <fullName evidence="2">Uncharacterized protein</fullName>
    </submittedName>
</protein>
<dbReference type="AlphaFoldDB" id="A0AAD5RKJ4"/>
<dbReference type="CDD" id="cd23703">
    <property type="entry name" value="mS26_PET12"/>
    <property type="match status" value="1"/>
</dbReference>
<organism evidence="2 3">
    <name type="scientific">Zalerion maritima</name>
    <dbReference type="NCBI Taxonomy" id="339359"/>
    <lineage>
        <taxon>Eukaryota</taxon>
        <taxon>Fungi</taxon>
        <taxon>Dikarya</taxon>
        <taxon>Ascomycota</taxon>
        <taxon>Pezizomycotina</taxon>
        <taxon>Sordariomycetes</taxon>
        <taxon>Lulworthiomycetidae</taxon>
        <taxon>Lulworthiales</taxon>
        <taxon>Lulworthiaceae</taxon>
        <taxon>Zalerion</taxon>
    </lineage>
</organism>
<reference evidence="2" key="1">
    <citation type="submission" date="2022-07" db="EMBL/GenBank/DDBJ databases">
        <title>Draft genome sequence of Zalerion maritima ATCC 34329, a (micro)plastics degrading marine fungus.</title>
        <authorList>
            <person name="Paco A."/>
            <person name="Goncalves M.F.M."/>
            <person name="Rocha-Santos T.A.P."/>
            <person name="Alves A."/>
        </authorList>
    </citation>
    <scope>NUCLEOTIDE SEQUENCE</scope>
    <source>
        <strain evidence="2">ATCC 34329</strain>
    </source>
</reference>
<evidence type="ECO:0000313" key="3">
    <source>
        <dbReference type="Proteomes" id="UP001201980"/>
    </source>
</evidence>
<feature type="region of interest" description="Disordered" evidence="1">
    <location>
        <begin position="1"/>
        <end position="64"/>
    </location>
</feature>
<dbReference type="Proteomes" id="UP001201980">
    <property type="component" value="Unassembled WGS sequence"/>
</dbReference>
<feature type="compositionally biased region" description="Pro residues" evidence="1">
    <location>
        <begin position="39"/>
        <end position="51"/>
    </location>
</feature>
<accession>A0AAD5RKJ4</accession>
<evidence type="ECO:0000256" key="1">
    <source>
        <dbReference type="SAM" id="MobiDB-lite"/>
    </source>
</evidence>
<keyword evidence="3" id="KW-1185">Reference proteome</keyword>
<proteinExistence type="predicted"/>
<sequence length="325" mass="35958">MPPPSLSRPFMRTLPLRPSMSRSFPATASAATRTITVPPEAPSFLPPPMPPQSSEREPAKRQRGHLPVPRKIFRTDKVVERKLHPDYIAKTFPVSTRSRAESRIPAKEKAKPSHKTLVMRWKDRAALSRKKNLSEGVSALAVRKERREHQDAKRALRRRSAAIDFISRNSRDDEVNRLTQSSISSAVLDVRVLPDPGRFAKAASSVSRTQAMYDKHRLARQNSLTQMYINAKHFIVSEQELEETVNTLFTADYFGEANLEVAITAGEEFRNVWGTGNPPGLDATDTGGGGYAHQEVAGGGVSAGKGLARLGRVAERLTGGKFENE</sequence>
<dbReference type="InterPro" id="IPR058940">
    <property type="entry name" value="mS26_fungi"/>
</dbReference>
<feature type="compositionally biased region" description="Polar residues" evidence="1">
    <location>
        <begin position="20"/>
        <end position="35"/>
    </location>
</feature>
<evidence type="ECO:0000313" key="2">
    <source>
        <dbReference type="EMBL" id="KAJ2896451.1"/>
    </source>
</evidence>
<dbReference type="EMBL" id="JAKWBI020000331">
    <property type="protein sequence ID" value="KAJ2896451.1"/>
    <property type="molecule type" value="Genomic_DNA"/>
</dbReference>